<evidence type="ECO:0000256" key="3">
    <source>
        <dbReference type="ARBA" id="ARBA00022679"/>
    </source>
</evidence>
<evidence type="ECO:0000256" key="5">
    <source>
        <dbReference type="ARBA" id="ARBA00023012"/>
    </source>
</evidence>
<keyword evidence="6" id="KW-0472">Membrane</keyword>
<keyword evidence="6" id="KW-0812">Transmembrane</keyword>
<evidence type="ECO:0000256" key="7">
    <source>
        <dbReference type="SAM" id="SignalP"/>
    </source>
</evidence>
<keyword evidence="5" id="KW-0902">Two-component regulatory system</keyword>
<evidence type="ECO:0000256" key="6">
    <source>
        <dbReference type="SAM" id="Phobius"/>
    </source>
</evidence>
<dbReference type="EMBL" id="AQHW01000029">
    <property type="protein sequence ID" value="KKB47484.1"/>
    <property type="molecule type" value="Genomic_DNA"/>
</dbReference>
<dbReference type="RefSeq" id="WP_028728018.1">
    <property type="nucleotide sequence ID" value="NZ_AUAE01000025.1"/>
</dbReference>
<evidence type="ECO:0000256" key="2">
    <source>
        <dbReference type="ARBA" id="ARBA00012438"/>
    </source>
</evidence>
<dbReference type="Proteomes" id="UP000033035">
    <property type="component" value="Unassembled WGS sequence"/>
</dbReference>
<dbReference type="HOGENOM" id="CLU_042501_0_0_10"/>
<dbReference type="InterPro" id="IPR050736">
    <property type="entry name" value="Sensor_HK_Regulatory"/>
</dbReference>
<comment type="caution">
    <text evidence="9">The sequence shown here is derived from an EMBL/GenBank/DDBJ whole genome shotgun (WGS) entry which is preliminary data.</text>
</comment>
<evidence type="ECO:0000259" key="8">
    <source>
        <dbReference type="PROSITE" id="PS50109"/>
    </source>
</evidence>
<gene>
    <name evidence="9" type="ORF">HMPREF1536_05128</name>
</gene>
<dbReference type="SUPFAM" id="SSF55874">
    <property type="entry name" value="ATPase domain of HSP90 chaperone/DNA topoisomerase II/histidine kinase"/>
    <property type="match status" value="1"/>
</dbReference>
<feature type="transmembrane region" description="Helical" evidence="6">
    <location>
        <begin position="259"/>
        <end position="287"/>
    </location>
</feature>
<dbReference type="AlphaFoldDB" id="A0A0F5IPI5"/>
<sequence>MRIMYFIITLVICFCTTTLQAENRANDLMKQAQSSLEQKDYTKARYLFLQAYKAFSNEGDYTQAIDCGTKATYLYYRENYYQEAFELCRQMTQFLLTEEEKAQKTFYDQRFQLTKERLQMYIKLKNAAQAQLQLNTLDNLASQSGSSKLSDDLLYTQTSYYYTFGQNEQGDASFQKLINQYKDKKEYDKVSDCYRNLIAIARTANNASLMERTYEKYIVWTDSVKALNAQDELGALQLKYDESLQTIQEKDDKLSGKQYMIVGLCTLVVILIAGLLFVAFLLLRFIVLNKKLKNIIKTTNEHSEQQTLFIQSISEQMKPTLDKLDVSARELRTTAPQQAGSIQTRVDALKQFSVNIQELSSLESSLLEPYETQSFNVGSFCKKTMDKVKDKINPDVEVIVDAPQLEVKTNAEQLERILLHLLNNAAQYTTSGKIWLEFKRKGAHLCHLIVTDNGTGIPDEQKENLFKPFSEVKDLAEGDGLGLPICALIANKLNGNLSIDMEYKKGARFILVLQI</sequence>
<evidence type="ECO:0000256" key="4">
    <source>
        <dbReference type="ARBA" id="ARBA00022777"/>
    </source>
</evidence>
<proteinExistence type="predicted"/>
<dbReference type="PATRIC" id="fig|1203610.3.peg.5242"/>
<keyword evidence="3" id="KW-0808">Transferase</keyword>
<dbReference type="InterPro" id="IPR003594">
    <property type="entry name" value="HATPase_dom"/>
</dbReference>
<dbReference type="PANTHER" id="PTHR43711:SF26">
    <property type="entry name" value="SENSOR HISTIDINE KINASE RCSC"/>
    <property type="match status" value="1"/>
</dbReference>
<keyword evidence="4" id="KW-0418">Kinase</keyword>
<keyword evidence="7" id="KW-0732">Signal</keyword>
<dbReference type="EC" id="2.7.13.3" evidence="2"/>
<dbReference type="SMART" id="SM00387">
    <property type="entry name" value="HATPase_c"/>
    <property type="match status" value="1"/>
</dbReference>
<dbReference type="GO" id="GO:0004673">
    <property type="term" value="F:protein histidine kinase activity"/>
    <property type="evidence" value="ECO:0007669"/>
    <property type="project" value="UniProtKB-EC"/>
</dbReference>
<comment type="catalytic activity">
    <reaction evidence="1">
        <text>ATP + protein L-histidine = ADP + protein N-phospho-L-histidine.</text>
        <dbReference type="EC" id="2.7.13.3"/>
    </reaction>
</comment>
<dbReference type="Gene3D" id="3.30.565.10">
    <property type="entry name" value="Histidine kinase-like ATPase, C-terminal domain"/>
    <property type="match status" value="1"/>
</dbReference>
<feature type="domain" description="Histidine kinase" evidence="8">
    <location>
        <begin position="312"/>
        <end position="515"/>
    </location>
</feature>
<dbReference type="InterPro" id="IPR004358">
    <property type="entry name" value="Sig_transdc_His_kin-like_C"/>
</dbReference>
<dbReference type="InterPro" id="IPR011990">
    <property type="entry name" value="TPR-like_helical_dom_sf"/>
</dbReference>
<dbReference type="STRING" id="1203610.HMPREF1536_05128"/>
<dbReference type="GO" id="GO:0000160">
    <property type="term" value="P:phosphorelay signal transduction system"/>
    <property type="evidence" value="ECO:0007669"/>
    <property type="project" value="UniProtKB-KW"/>
</dbReference>
<dbReference type="SUPFAM" id="SSF48452">
    <property type="entry name" value="TPR-like"/>
    <property type="match status" value="1"/>
</dbReference>
<feature type="chain" id="PRO_5002488207" description="histidine kinase" evidence="7">
    <location>
        <begin position="22"/>
        <end position="515"/>
    </location>
</feature>
<feature type="signal peptide" evidence="7">
    <location>
        <begin position="1"/>
        <end position="21"/>
    </location>
</feature>
<reference evidence="9 10" key="1">
    <citation type="submission" date="2013-04" db="EMBL/GenBank/DDBJ databases">
        <title>The Genome Sequence of Parabacteroides gordonii DSM 23371.</title>
        <authorList>
            <consortium name="The Broad Institute Genomics Platform"/>
            <person name="Earl A."/>
            <person name="Ward D."/>
            <person name="Feldgarden M."/>
            <person name="Gevers D."/>
            <person name="Martens E."/>
            <person name="Sakamoto M."/>
            <person name="Benno Y."/>
            <person name="Suzuki N."/>
            <person name="Matsunaga N."/>
            <person name="Koshihara K."/>
            <person name="Seki M."/>
            <person name="Komiya H."/>
            <person name="Walker B."/>
            <person name="Young S."/>
            <person name="Zeng Q."/>
            <person name="Gargeya S."/>
            <person name="Fitzgerald M."/>
            <person name="Haas B."/>
            <person name="Abouelleil A."/>
            <person name="Allen A.W."/>
            <person name="Alvarado L."/>
            <person name="Arachchi H.M."/>
            <person name="Berlin A.M."/>
            <person name="Chapman S.B."/>
            <person name="Gainer-Dewar J."/>
            <person name="Goldberg J."/>
            <person name="Griggs A."/>
            <person name="Gujja S."/>
            <person name="Hansen M."/>
            <person name="Howarth C."/>
            <person name="Imamovic A."/>
            <person name="Ireland A."/>
            <person name="Larimer J."/>
            <person name="McCowan C."/>
            <person name="Murphy C."/>
            <person name="Pearson M."/>
            <person name="Poon T.W."/>
            <person name="Priest M."/>
            <person name="Roberts A."/>
            <person name="Saif S."/>
            <person name="Shea T."/>
            <person name="Sisk P."/>
            <person name="Sykes S."/>
            <person name="Wortman J."/>
            <person name="Nusbaum C."/>
            <person name="Birren B."/>
        </authorList>
    </citation>
    <scope>NUCLEOTIDE SEQUENCE [LARGE SCALE GENOMIC DNA]</scope>
    <source>
        <strain evidence="9 10">MS-1</strain>
    </source>
</reference>
<keyword evidence="6" id="KW-1133">Transmembrane helix</keyword>
<evidence type="ECO:0000313" key="10">
    <source>
        <dbReference type="Proteomes" id="UP000033035"/>
    </source>
</evidence>
<evidence type="ECO:0000313" key="9">
    <source>
        <dbReference type="EMBL" id="KKB47484.1"/>
    </source>
</evidence>
<dbReference type="PANTHER" id="PTHR43711">
    <property type="entry name" value="TWO-COMPONENT HISTIDINE KINASE"/>
    <property type="match status" value="1"/>
</dbReference>
<keyword evidence="10" id="KW-1185">Reference proteome</keyword>
<dbReference type="InterPro" id="IPR036890">
    <property type="entry name" value="HATPase_C_sf"/>
</dbReference>
<evidence type="ECO:0000256" key="1">
    <source>
        <dbReference type="ARBA" id="ARBA00000085"/>
    </source>
</evidence>
<dbReference type="InterPro" id="IPR005467">
    <property type="entry name" value="His_kinase_dom"/>
</dbReference>
<accession>A0A0F5IPI5</accession>
<dbReference type="PROSITE" id="PS50109">
    <property type="entry name" value="HIS_KIN"/>
    <property type="match status" value="1"/>
</dbReference>
<dbReference type="PRINTS" id="PR00344">
    <property type="entry name" value="BCTRLSENSOR"/>
</dbReference>
<protein>
    <recommendedName>
        <fullName evidence="2">histidine kinase</fullName>
        <ecNumber evidence="2">2.7.13.3</ecNumber>
    </recommendedName>
</protein>
<name>A0A0F5IPI5_9BACT</name>
<dbReference type="Pfam" id="PF02518">
    <property type="entry name" value="HATPase_c"/>
    <property type="match status" value="1"/>
</dbReference>
<dbReference type="Gene3D" id="1.25.40.10">
    <property type="entry name" value="Tetratricopeptide repeat domain"/>
    <property type="match status" value="1"/>
</dbReference>
<organism evidence="9 10">
    <name type="scientific">Parabacteroides gordonii MS-1 = DSM 23371</name>
    <dbReference type="NCBI Taxonomy" id="1203610"/>
    <lineage>
        <taxon>Bacteria</taxon>
        <taxon>Pseudomonadati</taxon>
        <taxon>Bacteroidota</taxon>
        <taxon>Bacteroidia</taxon>
        <taxon>Bacteroidales</taxon>
        <taxon>Tannerellaceae</taxon>
        <taxon>Parabacteroides</taxon>
    </lineage>
</organism>
<dbReference type="CDD" id="cd00075">
    <property type="entry name" value="HATPase"/>
    <property type="match status" value="1"/>
</dbReference>